<organism evidence="2 3">
    <name type="scientific">Sphagnum troendelagicum</name>
    <dbReference type="NCBI Taxonomy" id="128251"/>
    <lineage>
        <taxon>Eukaryota</taxon>
        <taxon>Viridiplantae</taxon>
        <taxon>Streptophyta</taxon>
        <taxon>Embryophyta</taxon>
        <taxon>Bryophyta</taxon>
        <taxon>Sphagnophytina</taxon>
        <taxon>Sphagnopsida</taxon>
        <taxon>Sphagnales</taxon>
        <taxon>Sphagnaceae</taxon>
        <taxon>Sphagnum</taxon>
    </lineage>
</organism>
<dbReference type="SUPFAM" id="SSF51261">
    <property type="entry name" value="Duplicated hybrid motif"/>
    <property type="match status" value="1"/>
</dbReference>
<evidence type="ECO:0000313" key="2">
    <source>
        <dbReference type="EMBL" id="CAK9197443.1"/>
    </source>
</evidence>
<feature type="domain" description="M23ase beta-sheet core" evidence="1">
    <location>
        <begin position="319"/>
        <end position="417"/>
    </location>
</feature>
<gene>
    <name evidence="2" type="ORF">CSSPTR1EN2_LOCUS3977</name>
</gene>
<dbReference type="Gene3D" id="2.70.70.10">
    <property type="entry name" value="Glucose Permease (Domain IIA)"/>
    <property type="match status" value="1"/>
</dbReference>
<evidence type="ECO:0000313" key="3">
    <source>
        <dbReference type="Proteomes" id="UP001497512"/>
    </source>
</evidence>
<dbReference type="InterPro" id="IPR016047">
    <property type="entry name" value="M23ase_b-sheet_dom"/>
</dbReference>
<keyword evidence="3" id="KW-1185">Reference proteome</keyword>
<reference evidence="2" key="1">
    <citation type="submission" date="2024-02" db="EMBL/GenBank/DDBJ databases">
        <authorList>
            <consortium name="ELIXIR-Norway"/>
            <consortium name="Elixir Norway"/>
        </authorList>
    </citation>
    <scope>NUCLEOTIDE SEQUENCE</scope>
</reference>
<sequence>MGAKARGIAEMSDPATLLHKESHLLHTLSHDALHAHTASSRPPPLKQLQGLFCDQEIGNEWHCQGASSSQLAIYFRNLQCENASTKRSMAFAHVGDAFKSFLDLCSNREWVTEGKGRLGAREAMSKFFQEAVNTSSQALGLKERPIDVKISSWTPAQGDTLAVLVSVSSPGGNLLDNISFPFREKLPLQSQVQVSCSGSRVPVFPTAVDNMTWRALIPTTPLDKPGNLDIIVEITDGRHKKFKGTVEICDKEYPVESIWVQKSKLGGTRMESEVVKAVIATESEEQIWHGPFVVPSEGEITTGYGLQRFYNGVFAKGYYHRGVDYGAVKGSPVRAPANGQVALVGKESDGFMLHGNCVGLNHGQGVTSMLMHLDSAWVQEGELVRAGQVVGTVGETGLATGPHLHWGLFVHGKAVDPAPWLQEQPWL</sequence>
<dbReference type="EMBL" id="OZ019903">
    <property type="protein sequence ID" value="CAK9197443.1"/>
    <property type="molecule type" value="Genomic_DNA"/>
</dbReference>
<dbReference type="Proteomes" id="UP001497512">
    <property type="component" value="Chromosome 11"/>
</dbReference>
<evidence type="ECO:0000259" key="1">
    <source>
        <dbReference type="Pfam" id="PF01551"/>
    </source>
</evidence>
<dbReference type="PANTHER" id="PTHR21666:SF290">
    <property type="entry name" value="PEPTIDASE M23 DOMAIN PROTEIN"/>
    <property type="match status" value="1"/>
</dbReference>
<protein>
    <recommendedName>
        <fullName evidence="1">M23ase beta-sheet core domain-containing protein</fullName>
    </recommendedName>
</protein>
<dbReference type="CDD" id="cd12797">
    <property type="entry name" value="M23_peptidase"/>
    <property type="match status" value="1"/>
</dbReference>
<dbReference type="PANTHER" id="PTHR21666">
    <property type="entry name" value="PEPTIDASE-RELATED"/>
    <property type="match status" value="1"/>
</dbReference>
<accession>A0ABP0TM69</accession>
<dbReference type="InterPro" id="IPR011055">
    <property type="entry name" value="Dup_hybrid_motif"/>
</dbReference>
<dbReference type="InterPro" id="IPR050570">
    <property type="entry name" value="Cell_wall_metabolism_enzyme"/>
</dbReference>
<name>A0ABP0TM69_9BRYO</name>
<dbReference type="Pfam" id="PF01551">
    <property type="entry name" value="Peptidase_M23"/>
    <property type="match status" value="1"/>
</dbReference>
<proteinExistence type="predicted"/>